<evidence type="ECO:0000259" key="2">
    <source>
        <dbReference type="Pfam" id="PF09130"/>
    </source>
</evidence>
<dbReference type="Pfam" id="PF09130">
    <property type="entry name" value="DUF1932"/>
    <property type="match status" value="1"/>
</dbReference>
<protein>
    <recommendedName>
        <fullName evidence="5">NAD(P)-dependent oxidoreductase</fullName>
    </recommendedName>
</protein>
<evidence type="ECO:0000313" key="4">
    <source>
        <dbReference type="Proteomes" id="UP001500274"/>
    </source>
</evidence>
<dbReference type="InterPro" id="IPR015814">
    <property type="entry name" value="Pgluconate_DH_NAD-bd_C"/>
</dbReference>
<feature type="domain" description="Phosphogluconate dehydrogenase NAD-binding putative C-terminal" evidence="2">
    <location>
        <begin position="182"/>
        <end position="252"/>
    </location>
</feature>
<dbReference type="InterPro" id="IPR036291">
    <property type="entry name" value="NAD(P)-bd_dom_sf"/>
</dbReference>
<comment type="caution">
    <text evidence="3">The sequence shown here is derived from an EMBL/GenBank/DDBJ whole genome shotgun (WGS) entry which is preliminary data.</text>
</comment>
<proteinExistence type="predicted"/>
<feature type="domain" description="6-phosphogluconate dehydrogenase NADP-binding" evidence="1">
    <location>
        <begin position="3"/>
        <end position="121"/>
    </location>
</feature>
<keyword evidence="4" id="KW-1185">Reference proteome</keyword>
<name>A0ABN3P963_9MICO</name>
<evidence type="ECO:0000259" key="1">
    <source>
        <dbReference type="Pfam" id="PF03446"/>
    </source>
</evidence>
<dbReference type="InterPro" id="IPR013328">
    <property type="entry name" value="6PGD_dom2"/>
</dbReference>
<dbReference type="Pfam" id="PF03446">
    <property type="entry name" value="NAD_binding_2"/>
    <property type="match status" value="1"/>
</dbReference>
<dbReference type="Gene3D" id="1.10.1040.10">
    <property type="entry name" value="N-(1-d-carboxylethyl)-l-norvaline Dehydrogenase, domain 2"/>
    <property type="match status" value="1"/>
</dbReference>
<dbReference type="SUPFAM" id="SSF48179">
    <property type="entry name" value="6-phosphogluconate dehydrogenase C-terminal domain-like"/>
    <property type="match status" value="1"/>
</dbReference>
<dbReference type="RefSeq" id="WP_344227424.1">
    <property type="nucleotide sequence ID" value="NZ_BAAARI010000007.1"/>
</dbReference>
<dbReference type="SUPFAM" id="SSF51735">
    <property type="entry name" value="NAD(P)-binding Rossmann-fold domains"/>
    <property type="match status" value="1"/>
</dbReference>
<sequence length="257" mass="26767">MTRIAVIGLGEAGRRYAVGLSHAGAEVRGYDPDPRQADPAVRRVETLADAVTGAEMAISLVGTHAAVSVADQVVPLLAPGSLYADFNTAAPEVKSRVAEVAARAGVRMADVAVLAPVTRAGIRTPLLASGPGAARLAESLRPFGVPIDTIDASAGAAARLKIVRSVFMKGLATLLIETLTAAEAADAADWMRGQLTAELGPDAPALVERLISGTHAHRARREQEVRDALDLLGELGAPDDMTRGTLAWFERLGRDDA</sequence>
<evidence type="ECO:0000313" key="3">
    <source>
        <dbReference type="EMBL" id="GAA2573129.1"/>
    </source>
</evidence>
<dbReference type="Gene3D" id="3.40.50.720">
    <property type="entry name" value="NAD(P)-binding Rossmann-like Domain"/>
    <property type="match status" value="1"/>
</dbReference>
<accession>A0ABN3P963</accession>
<dbReference type="Proteomes" id="UP001500274">
    <property type="component" value="Unassembled WGS sequence"/>
</dbReference>
<organism evidence="3 4">
    <name type="scientific">Microbacterium binotii</name>
    <dbReference type="NCBI Taxonomy" id="462710"/>
    <lineage>
        <taxon>Bacteria</taxon>
        <taxon>Bacillati</taxon>
        <taxon>Actinomycetota</taxon>
        <taxon>Actinomycetes</taxon>
        <taxon>Micrococcales</taxon>
        <taxon>Microbacteriaceae</taxon>
        <taxon>Microbacterium</taxon>
    </lineage>
</organism>
<reference evidence="3 4" key="1">
    <citation type="journal article" date="2019" name="Int. J. Syst. Evol. Microbiol.">
        <title>The Global Catalogue of Microorganisms (GCM) 10K type strain sequencing project: providing services to taxonomists for standard genome sequencing and annotation.</title>
        <authorList>
            <consortium name="The Broad Institute Genomics Platform"/>
            <consortium name="The Broad Institute Genome Sequencing Center for Infectious Disease"/>
            <person name="Wu L."/>
            <person name="Ma J."/>
        </authorList>
    </citation>
    <scope>NUCLEOTIDE SEQUENCE [LARGE SCALE GENOMIC DNA]</scope>
    <source>
        <strain evidence="3 4">JCM 16365</strain>
    </source>
</reference>
<dbReference type="EMBL" id="BAAARI010000007">
    <property type="protein sequence ID" value="GAA2573129.1"/>
    <property type="molecule type" value="Genomic_DNA"/>
</dbReference>
<dbReference type="InterPro" id="IPR006115">
    <property type="entry name" value="6PGDH_NADP-bd"/>
</dbReference>
<gene>
    <name evidence="3" type="ORF">GCM10009862_10020</name>
</gene>
<dbReference type="InterPro" id="IPR008927">
    <property type="entry name" value="6-PGluconate_DH-like_C_sf"/>
</dbReference>
<evidence type="ECO:0008006" key="5">
    <source>
        <dbReference type="Google" id="ProtNLM"/>
    </source>
</evidence>